<keyword evidence="6 7" id="KW-0472">Membrane</keyword>
<dbReference type="AlphaFoldDB" id="A0A497E239"/>
<comment type="caution">
    <text evidence="9">The sequence shown here is derived from an EMBL/GenBank/DDBJ whole genome shotgun (WGS) entry which is preliminary data.</text>
</comment>
<evidence type="ECO:0000256" key="1">
    <source>
        <dbReference type="ARBA" id="ARBA00004651"/>
    </source>
</evidence>
<dbReference type="PROSITE" id="PS50928">
    <property type="entry name" value="ABC_TM1"/>
    <property type="match status" value="1"/>
</dbReference>
<dbReference type="Pfam" id="PF00528">
    <property type="entry name" value="BPD_transp_1"/>
    <property type="match status" value="1"/>
</dbReference>
<name>A0A497E239_UNCAE</name>
<dbReference type="PANTHER" id="PTHR30193">
    <property type="entry name" value="ABC TRANSPORTER PERMEASE PROTEIN"/>
    <property type="match status" value="1"/>
</dbReference>
<protein>
    <submittedName>
        <fullName evidence="9">ABC transporter permease</fullName>
    </submittedName>
</protein>
<dbReference type="InterPro" id="IPR051393">
    <property type="entry name" value="ABC_transporter_permease"/>
</dbReference>
<dbReference type="InterPro" id="IPR035906">
    <property type="entry name" value="MetI-like_sf"/>
</dbReference>
<evidence type="ECO:0000256" key="6">
    <source>
        <dbReference type="ARBA" id="ARBA00023136"/>
    </source>
</evidence>
<evidence type="ECO:0000256" key="5">
    <source>
        <dbReference type="ARBA" id="ARBA00022989"/>
    </source>
</evidence>
<feature type="transmembrane region" description="Helical" evidence="7">
    <location>
        <begin position="161"/>
        <end position="180"/>
    </location>
</feature>
<comment type="similarity">
    <text evidence="7">Belongs to the binding-protein-dependent transport system permease family.</text>
</comment>
<keyword evidence="3" id="KW-1003">Cell membrane</keyword>
<feature type="transmembrane region" description="Helical" evidence="7">
    <location>
        <begin position="12"/>
        <end position="34"/>
    </location>
</feature>
<evidence type="ECO:0000256" key="7">
    <source>
        <dbReference type="RuleBase" id="RU363032"/>
    </source>
</evidence>
<feature type="transmembrane region" description="Helical" evidence="7">
    <location>
        <begin position="108"/>
        <end position="128"/>
    </location>
</feature>
<keyword evidence="4 7" id="KW-0812">Transmembrane</keyword>
<sequence length="295" mass="33328">MVLTPKKRKDIITGLLFVSPWLIGFALFSFYPIIASLYYSLTQFVGIGTPKWIGFTNYPSLIRDELFWISLYNTIYYLVFAVPIGFAIALGLALIMNFNVKEKSIYRTILYFPSILPVYASAFIWLWMFNPQLGIINALLDKLGIQGPGWIGSPEWSKPSIILMAQWGAGGSAIIFLAALQDVPRELYEAAELDGAGRWYKFRHITLPSISPVILFHIIMAVNGAFQLFDAPYIMTGGGPANSTLFYTLYLYRNAFQYSKMGYASAMAWILFILNLGTAIVIFKTSLRWVYYRGG</sequence>
<dbReference type="Gene3D" id="1.10.3720.10">
    <property type="entry name" value="MetI-like"/>
    <property type="match status" value="1"/>
</dbReference>
<proteinExistence type="inferred from homology"/>
<accession>A0A497E239</accession>
<organism evidence="9 10">
    <name type="scientific">Aerophobetes bacterium</name>
    <dbReference type="NCBI Taxonomy" id="2030807"/>
    <lineage>
        <taxon>Bacteria</taxon>
        <taxon>Candidatus Aerophobota</taxon>
    </lineage>
</organism>
<evidence type="ECO:0000313" key="9">
    <source>
        <dbReference type="EMBL" id="RLE07748.1"/>
    </source>
</evidence>
<evidence type="ECO:0000313" key="10">
    <source>
        <dbReference type="Proteomes" id="UP000279422"/>
    </source>
</evidence>
<evidence type="ECO:0000259" key="8">
    <source>
        <dbReference type="PROSITE" id="PS50928"/>
    </source>
</evidence>
<evidence type="ECO:0000256" key="4">
    <source>
        <dbReference type="ARBA" id="ARBA00022692"/>
    </source>
</evidence>
<dbReference type="EMBL" id="QMPZ01000143">
    <property type="protein sequence ID" value="RLE07748.1"/>
    <property type="molecule type" value="Genomic_DNA"/>
</dbReference>
<dbReference type="GO" id="GO:0055085">
    <property type="term" value="P:transmembrane transport"/>
    <property type="evidence" value="ECO:0007669"/>
    <property type="project" value="InterPro"/>
</dbReference>
<keyword evidence="2 7" id="KW-0813">Transport</keyword>
<feature type="transmembrane region" description="Helical" evidence="7">
    <location>
        <begin position="264"/>
        <end position="283"/>
    </location>
</feature>
<evidence type="ECO:0000256" key="2">
    <source>
        <dbReference type="ARBA" id="ARBA00022448"/>
    </source>
</evidence>
<comment type="subcellular location">
    <subcellularLocation>
        <location evidence="1 7">Cell membrane</location>
        <topology evidence="1 7">Multi-pass membrane protein</topology>
    </subcellularLocation>
</comment>
<keyword evidence="5 7" id="KW-1133">Transmembrane helix</keyword>
<dbReference type="GO" id="GO:0005886">
    <property type="term" value="C:plasma membrane"/>
    <property type="evidence" value="ECO:0007669"/>
    <property type="project" value="UniProtKB-SubCell"/>
</dbReference>
<evidence type="ECO:0000256" key="3">
    <source>
        <dbReference type="ARBA" id="ARBA00022475"/>
    </source>
</evidence>
<dbReference type="PANTHER" id="PTHR30193:SF1">
    <property type="entry name" value="ABC TRANSPORTER PERMEASE PROTEIN YESP-RELATED"/>
    <property type="match status" value="1"/>
</dbReference>
<reference evidence="9 10" key="1">
    <citation type="submission" date="2018-06" db="EMBL/GenBank/DDBJ databases">
        <title>Extensive metabolic versatility and redundancy in microbially diverse, dynamic hydrothermal sediments.</title>
        <authorList>
            <person name="Dombrowski N."/>
            <person name="Teske A."/>
            <person name="Baker B.J."/>
        </authorList>
    </citation>
    <scope>NUCLEOTIDE SEQUENCE [LARGE SCALE GENOMIC DNA]</scope>
    <source>
        <strain evidence="9">B47_G16</strain>
    </source>
</reference>
<feature type="domain" description="ABC transmembrane type-1" evidence="8">
    <location>
        <begin position="71"/>
        <end position="282"/>
    </location>
</feature>
<gene>
    <name evidence="9" type="ORF">DRJ00_07560</name>
</gene>
<feature type="transmembrane region" description="Helical" evidence="7">
    <location>
        <begin position="75"/>
        <end position="96"/>
    </location>
</feature>
<dbReference type="CDD" id="cd06261">
    <property type="entry name" value="TM_PBP2"/>
    <property type="match status" value="1"/>
</dbReference>
<dbReference type="SUPFAM" id="SSF161098">
    <property type="entry name" value="MetI-like"/>
    <property type="match status" value="1"/>
</dbReference>
<dbReference type="InterPro" id="IPR000515">
    <property type="entry name" value="MetI-like"/>
</dbReference>
<feature type="transmembrane region" description="Helical" evidence="7">
    <location>
        <begin position="205"/>
        <end position="226"/>
    </location>
</feature>
<dbReference type="Proteomes" id="UP000279422">
    <property type="component" value="Unassembled WGS sequence"/>
</dbReference>